<evidence type="ECO:0000256" key="7">
    <source>
        <dbReference type="ARBA" id="ARBA00022776"/>
    </source>
</evidence>
<feature type="compositionally biased region" description="Basic and acidic residues" evidence="17">
    <location>
        <begin position="508"/>
        <end position="540"/>
    </location>
</feature>
<dbReference type="InterPro" id="IPR001202">
    <property type="entry name" value="WW_dom"/>
</dbReference>
<evidence type="ECO:0000256" key="16">
    <source>
        <dbReference type="ARBA" id="ARBA00067900"/>
    </source>
</evidence>
<dbReference type="InterPro" id="IPR036020">
    <property type="entry name" value="WW_dom_sf"/>
</dbReference>
<keyword evidence="3" id="KW-0963">Cytoplasm</keyword>
<evidence type="ECO:0000256" key="12">
    <source>
        <dbReference type="ARBA" id="ARBA00023242"/>
    </source>
</evidence>
<feature type="compositionally biased region" description="Polar residues" evidence="17">
    <location>
        <begin position="1205"/>
        <end position="1223"/>
    </location>
</feature>
<evidence type="ECO:0000256" key="13">
    <source>
        <dbReference type="ARBA" id="ARBA00023306"/>
    </source>
</evidence>
<dbReference type="SUPFAM" id="SSF51045">
    <property type="entry name" value="WW domain"/>
    <property type="match status" value="1"/>
</dbReference>
<feature type="compositionally biased region" description="Polar residues" evidence="17">
    <location>
        <begin position="304"/>
        <end position="333"/>
    </location>
</feature>
<comment type="function">
    <text evidence="14">Plays a role in microtubule organization and/or maintenance for the formation of primary cilia (PC), a microtubule-based structure that protrudes from the surface of epithelial cells. Plays a critical role in G2/M checkpoint and nuclear divisions. A key player in the DNA damage-activated ATR/ATM signaling cascade since it is required for the proper phosphorylation of H2AX, RPA, CHEK2 and CHEK1. Plays a critical role in chromosome segregation, acting as a mediator required for the maintenance of genomic stability through modulation of MDC1, RPA and CHEK1.</text>
</comment>
<feature type="region of interest" description="Disordered" evidence="17">
    <location>
        <begin position="1204"/>
        <end position="1231"/>
    </location>
</feature>
<keyword evidence="7" id="KW-0498">Mitosis</keyword>
<dbReference type="GO" id="GO:0030030">
    <property type="term" value="P:cell projection organization"/>
    <property type="evidence" value="ECO:0007669"/>
    <property type="project" value="UniProtKB-KW"/>
</dbReference>
<feature type="compositionally biased region" description="Polar residues" evidence="17">
    <location>
        <begin position="280"/>
        <end position="291"/>
    </location>
</feature>
<feature type="compositionally biased region" description="Polar residues" evidence="17">
    <location>
        <begin position="742"/>
        <end position="751"/>
    </location>
</feature>
<evidence type="ECO:0000256" key="2">
    <source>
        <dbReference type="ARBA" id="ARBA00004123"/>
    </source>
</evidence>
<reference evidence="19" key="2">
    <citation type="journal article" date="2023" name="Science">
        <title>Genomic signatures of disease resistance in endangered staghorn corals.</title>
        <authorList>
            <person name="Vollmer S.V."/>
            <person name="Selwyn J.D."/>
            <person name="Despard B.A."/>
            <person name="Roesel C.L."/>
        </authorList>
    </citation>
    <scope>NUCLEOTIDE SEQUENCE</scope>
    <source>
        <strain evidence="19">K2</strain>
    </source>
</reference>
<keyword evidence="5" id="KW-0132">Cell division</keyword>
<gene>
    <name evidence="19" type="ORF">P5673_001226</name>
</gene>
<keyword evidence="6" id="KW-0227">DNA damage</keyword>
<keyword evidence="13" id="KW-0131">Cell cycle</keyword>
<keyword evidence="8" id="KW-0970">Cilium biogenesis/degradation</keyword>
<evidence type="ECO:0000256" key="3">
    <source>
        <dbReference type="ARBA" id="ARBA00022490"/>
    </source>
</evidence>
<feature type="compositionally biased region" description="Basic and acidic residues" evidence="17">
    <location>
        <begin position="231"/>
        <end position="245"/>
    </location>
</feature>
<evidence type="ECO:0000256" key="14">
    <source>
        <dbReference type="ARBA" id="ARBA00056906"/>
    </source>
</evidence>
<sequence length="1396" mass="156520">MASMINGQLILEEEYDENYKPTDQEIFEYAGSIGIDPINERDLLFIAREGIVAPLPPNWKPCQDSSGEIYYFNFENGDSVWDHPCDEYYRNMVVEERRRRSTATAGASTKKDNKKKEKKVGGKKNKLQEGTIKQKGEGALAPLGRSLGAGPSIGGSLGTEPLGGGSLGKSLLGGSTLGSSLGKSSLSGSLNTGTKPGLGSSGGRFPTAMQQKDPFQQSPLGSIKDPSGKLSSDKDKHGGGIREESGTITLSTGLGDNINLNFMTGLSDDEEGQDSEIEETSNLNAPESPSMSDVDDGEEVIQSGGRTPVTSGDVTTAAVTSDSLRQDSNTPSKKGNGAKTPNEEDERAQQALSQAGPAERIKFANQQREQEEAQAQEQQRLAKEAAKAIEDMRKATEKELSEAKQKLQKEKGDALKKLKEEYEKEQDAEEERLKKEHDAVMKTLGEKAREDALEDEAMLQEGKQDAMRKLKQQIQREQEEEEEELKKRKDEALQLLRDELQEQEEAENEKMEDEREKALSKLRETFASELEDEKRKLKDEHKEALEELKEKLEKERDVVLEELQQSNEYELQQLKTELVERHEKEMQALKADLEKAHSTELDGVRKSATESRPNLAMSLDSLDIQAQEDFDKKKRELEAKYELQLESLQSDYEKRIYKLKQDWKEKETKERFDLTEKWEKEKKNLTEEYKKTMSKLQEDLEDTKKNMQKERDLMKARFDEAKAHHKEQLEELEREDEELSVQALSRTSEQPTGEDETLVRLRLDELKANISSSEVEFHKLNGNLTRNLKELKDSCLQQSEELNDLLIQRDQLQKERTINGERKDALVNDNTQERPSIASLSGARDPTKRPKKDEADLGFEDEVLQLEDLEPPGVSASKAVPPPPVKAYHDADEDLSPGELSPRLPMHSTAKKGRMGQGSKATANGLGNALDLVDESSEESPTEDVKETFLFLQKQAELRNSDLRSRIALEGDAISRAKEFLRRQTRSVQRRKAALEHARKEWTNDMSQNSGNTLTNRNASFMADVRTRLDQEEAELGVVMDNMTAGQELLKQKEERLQVMENALVGGLSTASDSEVTFRPKQTRPTDRHQPRKTVRKIIDDDDSSGISSSDYGDAISGNVRRSDVKNRSRQPKKAPGRGVKRHSVGDENSEAVQYSLQQINNDLSRILKLLSSRPPAFAYPPVTQPSFATEPVTQPFPDNIRGSRVSSSFPESTLGTQAQSPYTAGPVSEPYPVRSAGVPVLPGRQSHIHNFGPTSLAPPQFQAPFRTPESAESQLERKWRSYFGEQSRDSPASLSLASPANLSTRRDSTGIKDWTSERELSTAERLQSHAQWLRNFRRDAGLQTSSSRGLEERVLSFPASQIPAGSFQASMSRGPQLTSRPPRLELSENNQIRWV</sequence>
<dbReference type="PANTHER" id="PTHR21715:SF0">
    <property type="entry name" value="RH04127P"/>
    <property type="match status" value="1"/>
</dbReference>
<evidence type="ECO:0000259" key="18">
    <source>
        <dbReference type="PROSITE" id="PS50020"/>
    </source>
</evidence>
<protein>
    <recommendedName>
        <fullName evidence="16">Centrosomal protein of 164 kDa</fullName>
    </recommendedName>
</protein>
<comment type="caution">
    <text evidence="19">The sequence shown here is derived from an EMBL/GenBank/DDBJ whole genome shotgun (WGS) entry which is preliminary data.</text>
</comment>
<feature type="compositionally biased region" description="Basic and acidic residues" evidence="17">
    <location>
        <begin position="431"/>
        <end position="451"/>
    </location>
</feature>
<feature type="compositionally biased region" description="Basic and acidic residues" evidence="17">
    <location>
        <begin position="722"/>
        <end position="731"/>
    </location>
</feature>
<feature type="compositionally biased region" description="Basic residues" evidence="17">
    <location>
        <begin position="116"/>
        <end position="125"/>
    </location>
</feature>
<comment type="subcellular location">
    <subcellularLocation>
        <location evidence="1">Cytoplasm</location>
        <location evidence="1">Cytoskeleton</location>
        <location evidence="1">Microtubule organizing center</location>
        <location evidence="1">Centrosome</location>
        <location evidence="1">Centriole</location>
    </subcellularLocation>
    <subcellularLocation>
        <location evidence="2">Nucleus</location>
    </subcellularLocation>
</comment>
<evidence type="ECO:0000256" key="1">
    <source>
        <dbReference type="ARBA" id="ARBA00004114"/>
    </source>
</evidence>
<feature type="compositionally biased region" description="Low complexity" evidence="17">
    <location>
        <begin position="1291"/>
        <end position="1304"/>
    </location>
</feature>
<evidence type="ECO:0000256" key="8">
    <source>
        <dbReference type="ARBA" id="ARBA00022794"/>
    </source>
</evidence>
<dbReference type="Gene3D" id="3.30.1470.10">
    <property type="entry name" value="Photosystem I PsaD, reaction center subunit II"/>
    <property type="match status" value="1"/>
</dbReference>
<feature type="compositionally biased region" description="Basic and acidic residues" evidence="17">
    <location>
        <begin position="484"/>
        <end position="500"/>
    </location>
</feature>
<feature type="compositionally biased region" description="Low complexity" evidence="17">
    <location>
        <begin position="183"/>
        <end position="195"/>
    </location>
</feature>
<dbReference type="GO" id="GO:0006281">
    <property type="term" value="P:DNA repair"/>
    <property type="evidence" value="ECO:0007669"/>
    <property type="project" value="UniProtKB-KW"/>
</dbReference>
<feature type="compositionally biased region" description="Polar residues" evidence="17">
    <location>
        <begin position="246"/>
        <end position="264"/>
    </location>
</feature>
<comment type="subunit">
    <text evidence="15">Interacts (via N-terminus) with ATRIP. Interacts with ATM, ATR and MDC1. Interacts with XPA (via N-terminus) upon UV irradiation. Interacts with CEP83, CCDC92, TTBK2, DVL3, NPHP3 and weakly with NPHP4. Interacts with DZIP1.</text>
</comment>
<evidence type="ECO:0000256" key="11">
    <source>
        <dbReference type="ARBA" id="ARBA00023212"/>
    </source>
</evidence>
<dbReference type="PANTHER" id="PTHR21715">
    <property type="entry name" value="RH04127P"/>
    <property type="match status" value="1"/>
</dbReference>
<dbReference type="GO" id="GO:0051301">
    <property type="term" value="P:cell division"/>
    <property type="evidence" value="ECO:0007669"/>
    <property type="project" value="UniProtKB-KW"/>
</dbReference>
<dbReference type="GO" id="GO:0097539">
    <property type="term" value="C:ciliary transition fiber"/>
    <property type="evidence" value="ECO:0007669"/>
    <property type="project" value="UniProtKB-ARBA"/>
</dbReference>
<feature type="domain" description="WW" evidence="18">
    <location>
        <begin position="53"/>
        <end position="86"/>
    </location>
</feature>
<feature type="region of interest" description="Disordered" evidence="17">
    <location>
        <begin position="722"/>
        <end position="757"/>
    </location>
</feature>
<evidence type="ECO:0000256" key="15">
    <source>
        <dbReference type="ARBA" id="ARBA00061715"/>
    </source>
</evidence>
<dbReference type="CDD" id="cd00201">
    <property type="entry name" value="WW"/>
    <property type="match status" value="1"/>
</dbReference>
<feature type="region of interest" description="Disordered" evidence="17">
    <location>
        <begin position="183"/>
        <end position="540"/>
    </location>
</feature>
<feature type="compositionally biased region" description="Basic and acidic residues" evidence="17">
    <location>
        <begin position="380"/>
        <end position="422"/>
    </location>
</feature>
<feature type="compositionally biased region" description="Basic and acidic residues" evidence="17">
    <location>
        <begin position="845"/>
        <end position="855"/>
    </location>
</feature>
<dbReference type="Proteomes" id="UP001249851">
    <property type="component" value="Unassembled WGS sequence"/>
</dbReference>
<keyword evidence="20" id="KW-1185">Reference proteome</keyword>
<dbReference type="EMBL" id="JARQWQ010000002">
    <property type="protein sequence ID" value="KAK2573558.1"/>
    <property type="molecule type" value="Genomic_DNA"/>
</dbReference>
<feature type="compositionally biased region" description="Polar residues" evidence="17">
    <location>
        <begin position="208"/>
        <end position="220"/>
    </location>
</feature>
<evidence type="ECO:0000256" key="4">
    <source>
        <dbReference type="ARBA" id="ARBA00022553"/>
    </source>
</evidence>
<keyword evidence="10" id="KW-0234">DNA repair</keyword>
<feature type="compositionally biased region" description="Low complexity" evidence="17">
    <location>
        <begin position="1105"/>
        <end position="1118"/>
    </location>
</feature>
<feature type="compositionally biased region" description="Acidic residues" evidence="17">
    <location>
        <begin position="267"/>
        <end position="279"/>
    </location>
</feature>
<feature type="compositionally biased region" description="Polar residues" evidence="17">
    <location>
        <begin position="1368"/>
        <end position="1380"/>
    </location>
</feature>
<evidence type="ECO:0000256" key="5">
    <source>
        <dbReference type="ARBA" id="ARBA00022618"/>
    </source>
</evidence>
<feature type="region of interest" description="Disordered" evidence="17">
    <location>
        <begin position="1365"/>
        <end position="1396"/>
    </location>
</feature>
<feature type="region of interest" description="Disordered" evidence="17">
    <location>
        <begin position="1071"/>
        <end position="1147"/>
    </location>
</feature>
<evidence type="ECO:0000256" key="9">
    <source>
        <dbReference type="ARBA" id="ARBA00023054"/>
    </source>
</evidence>
<keyword evidence="9" id="KW-0175">Coiled coil</keyword>
<dbReference type="FunFam" id="3.30.1470.10:FF:000001">
    <property type="entry name" value="Centrosomal protein of 164 kDa"/>
    <property type="match status" value="1"/>
</dbReference>
<keyword evidence="12" id="KW-0539">Nucleus</keyword>
<dbReference type="Pfam" id="PF00397">
    <property type="entry name" value="WW"/>
    <property type="match status" value="1"/>
</dbReference>
<proteinExistence type="predicted"/>
<dbReference type="GO" id="GO:0005634">
    <property type="term" value="C:nucleus"/>
    <property type="evidence" value="ECO:0007669"/>
    <property type="project" value="UniProtKB-SubCell"/>
</dbReference>
<feature type="compositionally biased region" description="Basic residues" evidence="17">
    <location>
        <begin position="1128"/>
        <end position="1143"/>
    </location>
</feature>
<accession>A0AAD9VGC8</accession>
<keyword evidence="11" id="KW-0206">Cytoskeleton</keyword>
<feature type="region of interest" description="Disordered" evidence="17">
    <location>
        <begin position="97"/>
        <end position="145"/>
    </location>
</feature>
<dbReference type="InterPro" id="IPR053233">
    <property type="entry name" value="ABRA-related"/>
</dbReference>
<dbReference type="PROSITE" id="PS50020">
    <property type="entry name" value="WW_DOMAIN_2"/>
    <property type="match status" value="1"/>
</dbReference>
<reference evidence="19" key="1">
    <citation type="journal article" date="2023" name="G3 (Bethesda)">
        <title>Whole genome assembly and annotation of the endangered Caribbean coral Acropora cervicornis.</title>
        <authorList>
            <person name="Selwyn J.D."/>
            <person name="Vollmer S.V."/>
        </authorList>
    </citation>
    <scope>NUCLEOTIDE SEQUENCE</scope>
    <source>
        <strain evidence="19">K2</strain>
    </source>
</reference>
<dbReference type="GO" id="GO:0005814">
    <property type="term" value="C:centriole"/>
    <property type="evidence" value="ECO:0007669"/>
    <property type="project" value="UniProtKB-SubCell"/>
</dbReference>
<evidence type="ECO:0000256" key="17">
    <source>
        <dbReference type="SAM" id="MobiDB-lite"/>
    </source>
</evidence>
<organism evidence="19 20">
    <name type="scientific">Acropora cervicornis</name>
    <name type="common">Staghorn coral</name>
    <dbReference type="NCBI Taxonomy" id="6130"/>
    <lineage>
        <taxon>Eukaryota</taxon>
        <taxon>Metazoa</taxon>
        <taxon>Cnidaria</taxon>
        <taxon>Anthozoa</taxon>
        <taxon>Hexacorallia</taxon>
        <taxon>Scleractinia</taxon>
        <taxon>Astrocoeniina</taxon>
        <taxon>Acroporidae</taxon>
        <taxon>Acropora</taxon>
    </lineage>
</organism>
<dbReference type="SMART" id="SM00456">
    <property type="entry name" value="WW"/>
    <property type="match status" value="1"/>
</dbReference>
<name>A0AAD9VGC8_ACRCE</name>
<evidence type="ECO:0000313" key="19">
    <source>
        <dbReference type="EMBL" id="KAK2573558.1"/>
    </source>
</evidence>
<evidence type="ECO:0000313" key="20">
    <source>
        <dbReference type="Proteomes" id="UP001249851"/>
    </source>
</evidence>
<evidence type="ECO:0000256" key="10">
    <source>
        <dbReference type="ARBA" id="ARBA00023204"/>
    </source>
</evidence>
<feature type="region of interest" description="Disordered" evidence="17">
    <location>
        <begin position="889"/>
        <end position="924"/>
    </location>
</feature>
<feature type="region of interest" description="Disordered" evidence="17">
    <location>
        <begin position="818"/>
        <end position="858"/>
    </location>
</feature>
<evidence type="ECO:0000256" key="6">
    <source>
        <dbReference type="ARBA" id="ARBA00022763"/>
    </source>
</evidence>
<feature type="region of interest" description="Disordered" evidence="17">
    <location>
        <begin position="1285"/>
        <end position="1309"/>
    </location>
</feature>
<keyword evidence="4" id="KW-0597">Phosphoprotein</keyword>